<dbReference type="GO" id="GO:0008113">
    <property type="term" value="F:peptide-methionine (S)-S-oxide reductase activity"/>
    <property type="evidence" value="ECO:0007669"/>
    <property type="project" value="UniProtKB-UniRule"/>
</dbReference>
<dbReference type="GO" id="GO:0030091">
    <property type="term" value="P:protein repair"/>
    <property type="evidence" value="ECO:0007669"/>
    <property type="project" value="InterPro"/>
</dbReference>
<dbReference type="GO" id="GO:0006979">
    <property type="term" value="P:response to oxidative stress"/>
    <property type="evidence" value="ECO:0007669"/>
    <property type="project" value="InterPro"/>
</dbReference>
<dbReference type="InterPro" id="IPR028427">
    <property type="entry name" value="Met_Sox_Rdtase_MsrB"/>
</dbReference>
<dbReference type="EMBL" id="CP036298">
    <property type="protein sequence ID" value="QDV23543.1"/>
    <property type="molecule type" value="Genomic_DNA"/>
</dbReference>
<evidence type="ECO:0000256" key="4">
    <source>
        <dbReference type="ARBA" id="ARBA00023268"/>
    </source>
</evidence>
<keyword evidence="13" id="KW-1185">Reference proteome</keyword>
<dbReference type="InterPro" id="IPR011057">
    <property type="entry name" value="Mss4-like_sf"/>
</dbReference>
<feature type="active site" evidence="9">
    <location>
        <position position="55"/>
    </location>
</feature>
<evidence type="ECO:0000256" key="10">
    <source>
        <dbReference type="SAM" id="SignalP"/>
    </source>
</evidence>
<dbReference type="GO" id="GO:0033743">
    <property type="term" value="F:peptide-methionine (R)-S-oxide reductase activity"/>
    <property type="evidence" value="ECO:0007669"/>
    <property type="project" value="UniProtKB-EC"/>
</dbReference>
<feature type="domain" description="MsrB" evidence="11">
    <location>
        <begin position="259"/>
        <end position="382"/>
    </location>
</feature>
<keyword evidence="10" id="KW-0732">Signal</keyword>
<dbReference type="GO" id="GO:0033744">
    <property type="term" value="F:L-methionine:thioredoxin-disulfide S-oxidoreductase activity"/>
    <property type="evidence" value="ECO:0007669"/>
    <property type="project" value="RHEA"/>
</dbReference>
<dbReference type="AlphaFoldDB" id="A0A518G4L2"/>
<dbReference type="EC" id="1.8.4.11" evidence="9"/>
<evidence type="ECO:0000256" key="7">
    <source>
        <dbReference type="ARBA" id="ARBA00048488"/>
    </source>
</evidence>
<protein>
    <recommendedName>
        <fullName evidence="9">Peptide methionine sulfoxide reductase MsrA</fullName>
        <shortName evidence="9">Protein-methionine-S-oxide reductase</shortName>
        <ecNumber evidence="9">1.8.4.11</ecNumber>
    </recommendedName>
    <alternativeName>
        <fullName evidence="9">Peptide-methionine (S)-S-oxide reductase</fullName>
        <shortName evidence="9">Peptide Met(O) reductase</shortName>
    </alternativeName>
</protein>
<comment type="similarity">
    <text evidence="2">In the N-terminal section; belongs to the MsrA Met sulfoxide reductase family.</text>
</comment>
<accession>A0A518G4L2</accession>
<dbReference type="SUPFAM" id="SSF55068">
    <property type="entry name" value="Peptide methionine sulfoxide reductase"/>
    <property type="match status" value="1"/>
</dbReference>
<sequence precursor="true">MKTFQFATVLGAMGLLCGFLCAQVQSQVLVSPEKPPANQETQARQPATAIFAGGCFWCVETDFEKAPGVVDVVSGYSGGRRRAPNYENYASNGHREVVLVTYDDSKITYAGLVEWLIKHIDPTNGRGQFNDRGGQYAPAVYYATDTEKADAERVIRAIEQMKVFRGRLSVDVIPRAEFWPAEEYHQDYHHKNTIKYNFFRLASGRDAFVNSHWGSRAGFLELPGARPEGALNATDTVADVKATESAEPRPWQSFRKPSPLELKQTLSAIQFKVSQEDGTEPAFRNEFWDNKEAGLYVDIISGEPLFSSSAKFKSGTGWPSFVTPISPDAVEYRLDRTLFSVRTEVRSKYGDSHLGHVFDDGPVERGGKRYCMNSAALRFIPKDKMESEGYADYLKFVE</sequence>
<dbReference type="HAMAP" id="MF_01401">
    <property type="entry name" value="MsrA"/>
    <property type="match status" value="1"/>
</dbReference>
<evidence type="ECO:0000256" key="3">
    <source>
        <dbReference type="ARBA" id="ARBA00023002"/>
    </source>
</evidence>
<evidence type="ECO:0000256" key="5">
    <source>
        <dbReference type="ARBA" id="ARBA00024679"/>
    </source>
</evidence>
<dbReference type="PANTHER" id="PTHR10173">
    <property type="entry name" value="METHIONINE SULFOXIDE REDUCTASE"/>
    <property type="match status" value="1"/>
</dbReference>
<dbReference type="Proteomes" id="UP000318017">
    <property type="component" value="Chromosome"/>
</dbReference>
<evidence type="ECO:0000313" key="13">
    <source>
        <dbReference type="Proteomes" id="UP000318017"/>
    </source>
</evidence>
<dbReference type="Pfam" id="PF01625">
    <property type="entry name" value="PMSR"/>
    <property type="match status" value="1"/>
</dbReference>
<reference evidence="12 13" key="1">
    <citation type="submission" date="2019-02" db="EMBL/GenBank/DDBJ databases">
        <title>Deep-cultivation of Planctomycetes and their phenomic and genomic characterization uncovers novel biology.</title>
        <authorList>
            <person name="Wiegand S."/>
            <person name="Jogler M."/>
            <person name="Boedeker C."/>
            <person name="Pinto D."/>
            <person name="Vollmers J."/>
            <person name="Rivas-Marin E."/>
            <person name="Kohn T."/>
            <person name="Peeters S.H."/>
            <person name="Heuer A."/>
            <person name="Rast P."/>
            <person name="Oberbeckmann S."/>
            <person name="Bunk B."/>
            <person name="Jeske O."/>
            <person name="Meyerdierks A."/>
            <person name="Storesund J.E."/>
            <person name="Kallscheuer N."/>
            <person name="Luecker S."/>
            <person name="Lage O.M."/>
            <person name="Pohl T."/>
            <person name="Merkel B.J."/>
            <person name="Hornburger P."/>
            <person name="Mueller R.-W."/>
            <person name="Bruemmer F."/>
            <person name="Labrenz M."/>
            <person name="Spormann A.M."/>
            <person name="Op den Camp H."/>
            <person name="Overmann J."/>
            <person name="Amann R."/>
            <person name="Jetten M.S.M."/>
            <person name="Mascher T."/>
            <person name="Medema M.H."/>
            <person name="Devos D.P."/>
            <person name="Kaster A.-K."/>
            <person name="Ovreas L."/>
            <person name="Rohde M."/>
            <person name="Galperin M.Y."/>
            <person name="Jogler C."/>
        </authorList>
    </citation>
    <scope>NUCLEOTIDE SEQUENCE [LARGE SCALE GENOMIC DNA]</scope>
    <source>
        <strain evidence="12 13">Q31a</strain>
    </source>
</reference>
<dbReference type="InterPro" id="IPR036509">
    <property type="entry name" value="Met_Sox_Rdtase_MsrA_sf"/>
</dbReference>
<evidence type="ECO:0000313" key="12">
    <source>
        <dbReference type="EMBL" id="QDV23543.1"/>
    </source>
</evidence>
<dbReference type="InterPro" id="IPR002569">
    <property type="entry name" value="Met_Sox_Rdtase_MsrA_dom"/>
</dbReference>
<feature type="signal peptide" evidence="10">
    <location>
        <begin position="1"/>
        <end position="22"/>
    </location>
</feature>
<evidence type="ECO:0000256" key="2">
    <source>
        <dbReference type="ARBA" id="ARBA00011017"/>
    </source>
</evidence>
<evidence type="ECO:0000259" key="11">
    <source>
        <dbReference type="PROSITE" id="PS51790"/>
    </source>
</evidence>
<evidence type="ECO:0000256" key="6">
    <source>
        <dbReference type="ARBA" id="ARBA00047806"/>
    </source>
</evidence>
<dbReference type="Gene3D" id="2.170.150.20">
    <property type="entry name" value="Peptide methionine sulfoxide reductase"/>
    <property type="match status" value="1"/>
</dbReference>
<comment type="catalytic activity">
    <reaction evidence="6 9">
        <text>L-methionyl-[protein] + [thioredoxin]-disulfide + H2O = L-methionyl-(S)-S-oxide-[protein] + [thioredoxin]-dithiol</text>
        <dbReference type="Rhea" id="RHEA:14217"/>
        <dbReference type="Rhea" id="RHEA-COMP:10698"/>
        <dbReference type="Rhea" id="RHEA-COMP:10700"/>
        <dbReference type="Rhea" id="RHEA-COMP:12313"/>
        <dbReference type="Rhea" id="RHEA-COMP:12315"/>
        <dbReference type="ChEBI" id="CHEBI:15377"/>
        <dbReference type="ChEBI" id="CHEBI:16044"/>
        <dbReference type="ChEBI" id="CHEBI:29950"/>
        <dbReference type="ChEBI" id="CHEBI:44120"/>
        <dbReference type="ChEBI" id="CHEBI:50058"/>
        <dbReference type="EC" id="1.8.4.11"/>
    </reaction>
</comment>
<comment type="similarity">
    <text evidence="9">Belongs to the MsrA Met sulfoxide reductase family.</text>
</comment>
<dbReference type="InterPro" id="IPR002579">
    <property type="entry name" value="Met_Sox_Rdtase_MsrB_dom"/>
</dbReference>
<dbReference type="Gene3D" id="3.30.1060.10">
    <property type="entry name" value="Peptide methionine sulphoxide reductase MsrA"/>
    <property type="match status" value="1"/>
</dbReference>
<keyword evidence="4" id="KW-0511">Multifunctional enzyme</keyword>
<dbReference type="GO" id="GO:0005737">
    <property type="term" value="C:cytoplasm"/>
    <property type="evidence" value="ECO:0007669"/>
    <property type="project" value="TreeGrafter"/>
</dbReference>
<evidence type="ECO:0000256" key="9">
    <source>
        <dbReference type="HAMAP-Rule" id="MF_01401"/>
    </source>
</evidence>
<dbReference type="PROSITE" id="PS51790">
    <property type="entry name" value="MSRB"/>
    <property type="match status" value="1"/>
</dbReference>
<evidence type="ECO:0000256" key="1">
    <source>
        <dbReference type="ARBA" id="ARBA00008076"/>
    </source>
</evidence>
<comment type="similarity">
    <text evidence="1">In the C-terminal section; belongs to the MsrB Met sulfoxide reductase family.</text>
</comment>
<gene>
    <name evidence="12" type="primary">msrAB</name>
    <name evidence="9" type="synonym">msrA</name>
    <name evidence="12" type="ORF">Q31a_18440</name>
</gene>
<dbReference type="PANTHER" id="PTHR10173:SF59">
    <property type="entry name" value="PEPTIDE METHIONINE SULFOXIDE REDUCTASE MSRA_MSRB"/>
    <property type="match status" value="1"/>
</dbReference>
<dbReference type="FunFam" id="2.170.150.20:FF:000003">
    <property type="entry name" value="Peptide methionine sulfoxide reductase MsrB"/>
    <property type="match status" value="1"/>
</dbReference>
<comment type="catalytic activity">
    <reaction evidence="7">
        <text>L-methionyl-[protein] + [thioredoxin]-disulfide + H2O = L-methionyl-(R)-S-oxide-[protein] + [thioredoxin]-dithiol</text>
        <dbReference type="Rhea" id="RHEA:24164"/>
        <dbReference type="Rhea" id="RHEA-COMP:10698"/>
        <dbReference type="Rhea" id="RHEA-COMP:10700"/>
        <dbReference type="Rhea" id="RHEA-COMP:12313"/>
        <dbReference type="Rhea" id="RHEA-COMP:12314"/>
        <dbReference type="ChEBI" id="CHEBI:15377"/>
        <dbReference type="ChEBI" id="CHEBI:16044"/>
        <dbReference type="ChEBI" id="CHEBI:29950"/>
        <dbReference type="ChEBI" id="CHEBI:45764"/>
        <dbReference type="ChEBI" id="CHEBI:50058"/>
        <dbReference type="EC" id="1.8.4.12"/>
    </reaction>
</comment>
<feature type="chain" id="PRO_5022127035" description="Peptide methionine sulfoxide reductase MsrA" evidence="10">
    <location>
        <begin position="23"/>
        <end position="398"/>
    </location>
</feature>
<dbReference type="NCBIfam" id="TIGR00357">
    <property type="entry name" value="peptide-methionine (R)-S-oxide reductase MsrB"/>
    <property type="match status" value="1"/>
</dbReference>
<organism evidence="12 13">
    <name type="scientific">Aureliella helgolandensis</name>
    <dbReference type="NCBI Taxonomy" id="2527968"/>
    <lineage>
        <taxon>Bacteria</taxon>
        <taxon>Pseudomonadati</taxon>
        <taxon>Planctomycetota</taxon>
        <taxon>Planctomycetia</taxon>
        <taxon>Pirellulales</taxon>
        <taxon>Pirellulaceae</taxon>
        <taxon>Aureliella</taxon>
    </lineage>
</organism>
<name>A0A518G4L2_9BACT</name>
<evidence type="ECO:0000256" key="8">
    <source>
        <dbReference type="ARBA" id="ARBA00048782"/>
    </source>
</evidence>
<dbReference type="NCBIfam" id="TIGR00401">
    <property type="entry name" value="msrA"/>
    <property type="match status" value="1"/>
</dbReference>
<keyword evidence="3 9" id="KW-0560">Oxidoreductase</keyword>
<comment type="catalytic activity">
    <reaction evidence="8 9">
        <text>[thioredoxin]-disulfide + L-methionine + H2O = L-methionine (S)-S-oxide + [thioredoxin]-dithiol</text>
        <dbReference type="Rhea" id="RHEA:19993"/>
        <dbReference type="Rhea" id="RHEA-COMP:10698"/>
        <dbReference type="Rhea" id="RHEA-COMP:10700"/>
        <dbReference type="ChEBI" id="CHEBI:15377"/>
        <dbReference type="ChEBI" id="CHEBI:29950"/>
        <dbReference type="ChEBI" id="CHEBI:50058"/>
        <dbReference type="ChEBI" id="CHEBI:57844"/>
        <dbReference type="ChEBI" id="CHEBI:58772"/>
        <dbReference type="EC" id="1.8.4.11"/>
    </reaction>
</comment>
<proteinExistence type="inferred from homology"/>
<dbReference type="Pfam" id="PF01641">
    <property type="entry name" value="SelR"/>
    <property type="match status" value="1"/>
</dbReference>
<comment type="function">
    <text evidence="5 9">Has an important function as a repair enzyme for proteins that have been inactivated by oxidation. Catalyzes the reversible oxidation-reduction of methionine sulfoxide in proteins to methionine.</text>
</comment>
<dbReference type="KEGG" id="ahel:Q31a_18440"/>
<dbReference type="SUPFAM" id="SSF51316">
    <property type="entry name" value="Mss4-like"/>
    <property type="match status" value="1"/>
</dbReference>